<reference evidence="1" key="1">
    <citation type="submission" date="2020-08" db="EMBL/GenBank/DDBJ databases">
        <title>Multicomponent nature underlies the extraordinary mechanical properties of spider dragline silk.</title>
        <authorList>
            <person name="Kono N."/>
            <person name="Nakamura H."/>
            <person name="Mori M."/>
            <person name="Yoshida Y."/>
            <person name="Ohtoshi R."/>
            <person name="Malay A.D."/>
            <person name="Moran D.A.P."/>
            <person name="Tomita M."/>
            <person name="Numata K."/>
            <person name="Arakawa K."/>
        </authorList>
    </citation>
    <scope>NUCLEOTIDE SEQUENCE</scope>
</reference>
<sequence length="92" mass="10418">MWSMVAQRFTQITSQALHQINFAAWSAVPQEHIQSLFESMPRSEDSEGSSRRLLAFDIGRGALHLLRWVGQPLGTLHDGNLNADRTFMTSYV</sequence>
<keyword evidence="2" id="KW-1185">Reference proteome</keyword>
<protein>
    <submittedName>
        <fullName evidence="1">Uncharacterized protein</fullName>
    </submittedName>
</protein>
<evidence type="ECO:0000313" key="1">
    <source>
        <dbReference type="EMBL" id="GFY07291.1"/>
    </source>
</evidence>
<dbReference type="AlphaFoldDB" id="A0A8X6S7T7"/>
<organism evidence="1 2">
    <name type="scientific">Trichonephila clavipes</name>
    <name type="common">Golden silk orbweaver</name>
    <name type="synonym">Nephila clavipes</name>
    <dbReference type="NCBI Taxonomy" id="2585209"/>
    <lineage>
        <taxon>Eukaryota</taxon>
        <taxon>Metazoa</taxon>
        <taxon>Ecdysozoa</taxon>
        <taxon>Arthropoda</taxon>
        <taxon>Chelicerata</taxon>
        <taxon>Arachnida</taxon>
        <taxon>Araneae</taxon>
        <taxon>Araneomorphae</taxon>
        <taxon>Entelegynae</taxon>
        <taxon>Araneoidea</taxon>
        <taxon>Nephilidae</taxon>
        <taxon>Trichonephila</taxon>
    </lineage>
</organism>
<dbReference type="EMBL" id="BMAU01021272">
    <property type="protein sequence ID" value="GFY07291.1"/>
    <property type="molecule type" value="Genomic_DNA"/>
</dbReference>
<name>A0A8X6S7T7_TRICX</name>
<comment type="caution">
    <text evidence="1">The sequence shown here is derived from an EMBL/GenBank/DDBJ whole genome shotgun (WGS) entry which is preliminary data.</text>
</comment>
<accession>A0A8X6S7T7</accession>
<dbReference type="Proteomes" id="UP000887159">
    <property type="component" value="Unassembled WGS sequence"/>
</dbReference>
<proteinExistence type="predicted"/>
<gene>
    <name evidence="1" type="ORF">TNCV_5084781</name>
</gene>
<evidence type="ECO:0000313" key="2">
    <source>
        <dbReference type="Proteomes" id="UP000887159"/>
    </source>
</evidence>